<dbReference type="InterPro" id="IPR049326">
    <property type="entry name" value="Rhodopsin_dom_fungi"/>
</dbReference>
<feature type="transmembrane region" description="Helical" evidence="6">
    <location>
        <begin position="137"/>
        <end position="157"/>
    </location>
</feature>
<keyword evidence="9" id="KW-1185">Reference proteome</keyword>
<feature type="transmembrane region" description="Helical" evidence="6">
    <location>
        <begin position="212"/>
        <end position="234"/>
    </location>
</feature>
<dbReference type="EMBL" id="KZ613957">
    <property type="protein sequence ID" value="PMD32877.1"/>
    <property type="molecule type" value="Genomic_DNA"/>
</dbReference>
<keyword evidence="2 6" id="KW-0812">Transmembrane</keyword>
<accession>A0A2J6R2X9</accession>
<evidence type="ECO:0000256" key="2">
    <source>
        <dbReference type="ARBA" id="ARBA00022692"/>
    </source>
</evidence>
<feature type="transmembrane region" description="Helical" evidence="6">
    <location>
        <begin position="57"/>
        <end position="83"/>
    </location>
</feature>
<dbReference type="OrthoDB" id="444631at2759"/>
<evidence type="ECO:0000259" key="7">
    <source>
        <dbReference type="Pfam" id="PF20684"/>
    </source>
</evidence>
<evidence type="ECO:0000313" key="8">
    <source>
        <dbReference type="EMBL" id="PMD32877.1"/>
    </source>
</evidence>
<reference evidence="8 9" key="1">
    <citation type="submission" date="2016-04" db="EMBL/GenBank/DDBJ databases">
        <title>A degradative enzymes factory behind the ericoid mycorrhizal symbiosis.</title>
        <authorList>
            <consortium name="DOE Joint Genome Institute"/>
            <person name="Martino E."/>
            <person name="Morin E."/>
            <person name="Grelet G."/>
            <person name="Kuo A."/>
            <person name="Kohler A."/>
            <person name="Daghino S."/>
            <person name="Barry K."/>
            <person name="Choi C."/>
            <person name="Cichocki N."/>
            <person name="Clum A."/>
            <person name="Copeland A."/>
            <person name="Hainaut M."/>
            <person name="Haridas S."/>
            <person name="Labutti K."/>
            <person name="Lindquist E."/>
            <person name="Lipzen A."/>
            <person name="Khouja H.-R."/>
            <person name="Murat C."/>
            <person name="Ohm R."/>
            <person name="Olson A."/>
            <person name="Spatafora J."/>
            <person name="Veneault-Fourrey C."/>
            <person name="Henrissat B."/>
            <person name="Grigoriev I."/>
            <person name="Martin F."/>
            <person name="Perotto S."/>
        </authorList>
    </citation>
    <scope>NUCLEOTIDE SEQUENCE [LARGE SCALE GENOMIC DNA]</scope>
    <source>
        <strain evidence="8 9">F</strain>
    </source>
</reference>
<evidence type="ECO:0000256" key="5">
    <source>
        <dbReference type="ARBA" id="ARBA00038359"/>
    </source>
</evidence>
<evidence type="ECO:0000256" key="3">
    <source>
        <dbReference type="ARBA" id="ARBA00022989"/>
    </source>
</evidence>
<gene>
    <name evidence="8" type="ORF">L207DRAFT_535607</name>
</gene>
<keyword evidence="4 6" id="KW-0472">Membrane</keyword>
<dbReference type="Proteomes" id="UP000235786">
    <property type="component" value="Unassembled WGS sequence"/>
</dbReference>
<feature type="domain" description="Rhodopsin" evidence="7">
    <location>
        <begin position="41"/>
        <end position="277"/>
    </location>
</feature>
<dbReference type="PANTHER" id="PTHR33048:SF108">
    <property type="entry name" value="INTEGRAL MEMBRANE PROTEIN"/>
    <property type="match status" value="1"/>
</dbReference>
<evidence type="ECO:0000256" key="1">
    <source>
        <dbReference type="ARBA" id="ARBA00004141"/>
    </source>
</evidence>
<feature type="transmembrane region" description="Helical" evidence="6">
    <location>
        <begin position="177"/>
        <end position="200"/>
    </location>
</feature>
<dbReference type="GO" id="GO:0016020">
    <property type="term" value="C:membrane"/>
    <property type="evidence" value="ECO:0007669"/>
    <property type="project" value="UniProtKB-SubCell"/>
</dbReference>
<name>A0A2J6R2X9_HYAVF</name>
<feature type="transmembrane region" description="Helical" evidence="6">
    <location>
        <begin position="24"/>
        <end position="45"/>
    </location>
</feature>
<comment type="subcellular location">
    <subcellularLocation>
        <location evidence="1">Membrane</location>
        <topology evidence="1">Multi-pass membrane protein</topology>
    </subcellularLocation>
</comment>
<dbReference type="PANTHER" id="PTHR33048">
    <property type="entry name" value="PTH11-LIKE INTEGRAL MEMBRANE PROTEIN (AFU_ORTHOLOGUE AFUA_5G11245)"/>
    <property type="match status" value="1"/>
</dbReference>
<dbReference type="Pfam" id="PF20684">
    <property type="entry name" value="Fung_rhodopsin"/>
    <property type="match status" value="1"/>
</dbReference>
<dbReference type="InterPro" id="IPR052337">
    <property type="entry name" value="SAT4-like"/>
</dbReference>
<evidence type="ECO:0000313" key="9">
    <source>
        <dbReference type="Proteomes" id="UP000235786"/>
    </source>
</evidence>
<protein>
    <recommendedName>
        <fullName evidence="7">Rhodopsin domain-containing protein</fullName>
    </recommendedName>
</protein>
<comment type="similarity">
    <text evidence="5">Belongs to the SAT4 family.</text>
</comment>
<dbReference type="AlphaFoldDB" id="A0A2J6R2X9"/>
<keyword evidence="3 6" id="KW-1133">Transmembrane helix</keyword>
<sequence length="395" mass="43571">MSSPLQQGPPLDPAFLAQSRVPEILFGTLFPFLFATIFVFARFYSRAIIMKTWGVDDWGILVSWVVGSIALTIINCLLTRYGSGRHIETLTLYDISIQVELGFVARILYQFTLMSTKLAICAFYLRVFTDRVSKRVIWSMAAVITIFSIPLILSLIFRCNPIEGTWSLTPSKCASNLPPLYASAILNILADIALLAFVIPKIAGLHIPKKQKLGLIAVLSLSILVIIAAIIRVVRILRVISSQDEPWDSYDVDIWAAVEINAGTFCVSAPAVKPLIRQIAPGLLSSIGATDNFPTQTRKYGGGTAISRMTSNHGGFELSSQTNLDFPPKDPNVRNKSWIDFETNASRASESVGDAESERAIVEKDVRDGEIRQTVRVMVQVVQKDRDGVDGFECV</sequence>
<feature type="transmembrane region" description="Helical" evidence="6">
    <location>
        <begin position="103"/>
        <end position="125"/>
    </location>
</feature>
<organism evidence="8 9">
    <name type="scientific">Hyaloscypha variabilis (strain UAMH 11265 / GT02V1 / F)</name>
    <name type="common">Meliniomyces variabilis</name>
    <dbReference type="NCBI Taxonomy" id="1149755"/>
    <lineage>
        <taxon>Eukaryota</taxon>
        <taxon>Fungi</taxon>
        <taxon>Dikarya</taxon>
        <taxon>Ascomycota</taxon>
        <taxon>Pezizomycotina</taxon>
        <taxon>Leotiomycetes</taxon>
        <taxon>Helotiales</taxon>
        <taxon>Hyaloscyphaceae</taxon>
        <taxon>Hyaloscypha</taxon>
        <taxon>Hyaloscypha variabilis</taxon>
    </lineage>
</organism>
<dbReference type="STRING" id="1149755.A0A2J6R2X9"/>
<proteinExistence type="inferred from homology"/>
<evidence type="ECO:0000256" key="4">
    <source>
        <dbReference type="ARBA" id="ARBA00023136"/>
    </source>
</evidence>
<evidence type="ECO:0000256" key="6">
    <source>
        <dbReference type="SAM" id="Phobius"/>
    </source>
</evidence>